<feature type="signal peptide" evidence="1">
    <location>
        <begin position="1"/>
        <end position="26"/>
    </location>
</feature>
<name>A0A224Y9D3_9ACAR</name>
<evidence type="ECO:0008006" key="3">
    <source>
        <dbReference type="Google" id="ProtNLM"/>
    </source>
</evidence>
<organism evidence="2">
    <name type="scientific">Rhipicephalus zambeziensis</name>
    <dbReference type="NCBI Taxonomy" id="60191"/>
    <lineage>
        <taxon>Eukaryota</taxon>
        <taxon>Metazoa</taxon>
        <taxon>Ecdysozoa</taxon>
        <taxon>Arthropoda</taxon>
        <taxon>Chelicerata</taxon>
        <taxon>Arachnida</taxon>
        <taxon>Acari</taxon>
        <taxon>Parasitiformes</taxon>
        <taxon>Ixodida</taxon>
        <taxon>Ixodoidea</taxon>
        <taxon>Ixodidae</taxon>
        <taxon>Rhipicephalinae</taxon>
        <taxon>Rhipicephalus</taxon>
        <taxon>Rhipicephalus</taxon>
    </lineage>
</organism>
<accession>A0A224Y9D3</accession>
<evidence type="ECO:0000256" key="1">
    <source>
        <dbReference type="SAM" id="SignalP"/>
    </source>
</evidence>
<sequence length="80" mass="8853">MSLKVLTLSLLAATFMLIYEFDLSAAHPHKWSVPVVCHRHRHCTPQTVDTDCGPGCRCTYYRPPGPQYKTGNALMTCSGA</sequence>
<reference evidence="2" key="1">
    <citation type="journal article" date="2017" name="Parasit. Vectors">
        <title>Sialotranscriptomics of Rhipicephalus zambeziensis reveals intricate expression profiles of secretory proteins and suggests tight temporal transcriptional regulation during blood-feeding.</title>
        <authorList>
            <person name="de Castro M.H."/>
            <person name="de Klerk D."/>
            <person name="Pienaar R."/>
            <person name="Rees D.J.G."/>
            <person name="Mans B.J."/>
        </authorList>
    </citation>
    <scope>NUCLEOTIDE SEQUENCE</scope>
    <source>
        <tissue evidence="2">Salivary glands</tissue>
    </source>
</reference>
<dbReference type="EMBL" id="GFPF01003110">
    <property type="protein sequence ID" value="MAA14256.1"/>
    <property type="molecule type" value="Transcribed_RNA"/>
</dbReference>
<keyword evidence="1" id="KW-0732">Signal</keyword>
<dbReference type="AlphaFoldDB" id="A0A224Y9D3"/>
<evidence type="ECO:0000313" key="2">
    <source>
        <dbReference type="EMBL" id="MAA14256.1"/>
    </source>
</evidence>
<proteinExistence type="predicted"/>
<feature type="chain" id="PRO_5012036310" description="8 kDa Amblyomma family member" evidence="1">
    <location>
        <begin position="27"/>
        <end position="80"/>
    </location>
</feature>
<protein>
    <recommendedName>
        <fullName evidence="3">8 kDa Amblyomma family member</fullName>
    </recommendedName>
</protein>